<comment type="caution">
    <text evidence="7">The sequence shown here is derived from an EMBL/GenBank/DDBJ whole genome shotgun (WGS) entry which is preliminary data.</text>
</comment>
<comment type="subcellular location">
    <subcellularLocation>
        <location evidence="1">Membrane</location>
    </subcellularLocation>
</comment>
<keyword evidence="4 5" id="KW-0472">Membrane</keyword>
<feature type="transmembrane region" description="Helical" evidence="5">
    <location>
        <begin position="202"/>
        <end position="222"/>
    </location>
</feature>
<evidence type="ECO:0000256" key="5">
    <source>
        <dbReference type="SAM" id="Phobius"/>
    </source>
</evidence>
<evidence type="ECO:0000256" key="2">
    <source>
        <dbReference type="ARBA" id="ARBA00022692"/>
    </source>
</evidence>
<evidence type="ECO:0000259" key="6">
    <source>
        <dbReference type="PROSITE" id="PS50262"/>
    </source>
</evidence>
<sequence>MMPDGSSSNITDYDDFDPCEVPPRVDRRWYLVAVVGTPLSLISVFSNLLIARALLSKKRGHFFFLGLLALSDSVISTGYVPVIAMDIIKNEIKALWLTRLWWWYIGPLLAVCHTLMTFSCYLIILATLERLLITEKSAWLKKWRCNRGLLATFMLGFATVVKGSAIFEVEIVKNANCTGLTEYEPALTPLVGTWLYGTVFRFYFRNIATVFLPFFLLAYLNVRIVHVLRRQQRAAAMFRFATSEHKHKTREATRLTVVVVFSYLLANILNVIITAWEYVDAKSTQTDDNFWIYETATDVVSVLFVFVCATRLAVYVIFNKEILVALLEILPFISVGRFTRPTISLQKTRKSPGGDIDRLIIIIAQRLLHQESSNRRSFVYNRSFNAKHEELYLSTDTVVGEEQQTLL</sequence>
<dbReference type="AlphaFoldDB" id="A0ABD6EK03"/>
<dbReference type="Proteomes" id="UP001608902">
    <property type="component" value="Unassembled WGS sequence"/>
</dbReference>
<dbReference type="PROSITE" id="PS50262">
    <property type="entry name" value="G_PROTEIN_RECEP_F1_2"/>
    <property type="match status" value="1"/>
</dbReference>
<dbReference type="GO" id="GO:0016020">
    <property type="term" value="C:membrane"/>
    <property type="evidence" value="ECO:0007669"/>
    <property type="project" value="UniProtKB-SubCell"/>
</dbReference>
<evidence type="ECO:0000256" key="1">
    <source>
        <dbReference type="ARBA" id="ARBA00004370"/>
    </source>
</evidence>
<evidence type="ECO:0000256" key="4">
    <source>
        <dbReference type="ARBA" id="ARBA00023136"/>
    </source>
</evidence>
<feature type="transmembrane region" description="Helical" evidence="5">
    <location>
        <begin position="149"/>
        <end position="167"/>
    </location>
</feature>
<feature type="transmembrane region" description="Helical" evidence="5">
    <location>
        <begin position="62"/>
        <end position="81"/>
    </location>
</feature>
<feature type="transmembrane region" description="Helical" evidence="5">
    <location>
        <begin position="299"/>
        <end position="318"/>
    </location>
</feature>
<protein>
    <recommendedName>
        <fullName evidence="6">G-protein coupled receptors family 1 profile domain-containing protein</fullName>
    </recommendedName>
</protein>
<dbReference type="PANTHER" id="PTHR46709">
    <property type="entry name" value="PROTEIN CBG23488-RELATED"/>
    <property type="match status" value="1"/>
</dbReference>
<name>A0ABD6EK03_9BILA</name>
<organism evidence="7 8">
    <name type="scientific">Gnathostoma spinigerum</name>
    <dbReference type="NCBI Taxonomy" id="75299"/>
    <lineage>
        <taxon>Eukaryota</taxon>
        <taxon>Metazoa</taxon>
        <taxon>Ecdysozoa</taxon>
        <taxon>Nematoda</taxon>
        <taxon>Chromadorea</taxon>
        <taxon>Rhabditida</taxon>
        <taxon>Spirurina</taxon>
        <taxon>Gnathostomatomorpha</taxon>
        <taxon>Gnathostomatoidea</taxon>
        <taxon>Gnathostomatidae</taxon>
        <taxon>Gnathostoma</taxon>
    </lineage>
</organism>
<dbReference type="EMBL" id="JBGFUD010002580">
    <property type="protein sequence ID" value="MFH4977756.1"/>
    <property type="molecule type" value="Genomic_DNA"/>
</dbReference>
<accession>A0ABD6EK03</accession>
<dbReference type="Gene3D" id="1.20.1070.10">
    <property type="entry name" value="Rhodopsin 7-helix transmembrane proteins"/>
    <property type="match status" value="1"/>
</dbReference>
<reference evidence="7 8" key="1">
    <citation type="submission" date="2024-08" db="EMBL/GenBank/DDBJ databases">
        <title>Gnathostoma spinigerum genome.</title>
        <authorList>
            <person name="Gonzalez-Bertolin B."/>
            <person name="Monzon S."/>
            <person name="Zaballos A."/>
            <person name="Jimenez P."/>
            <person name="Dekumyoy P."/>
            <person name="Varona S."/>
            <person name="Cuesta I."/>
            <person name="Sumanam S."/>
            <person name="Adisakwattana P."/>
            <person name="Gasser R.B."/>
            <person name="Hernandez-Gonzalez A."/>
            <person name="Young N.D."/>
            <person name="Perteguer M.J."/>
        </authorList>
    </citation>
    <scope>NUCLEOTIDE SEQUENCE [LARGE SCALE GENOMIC DNA]</scope>
    <source>
        <strain evidence="7">AL3</strain>
        <tissue evidence="7">Liver</tissue>
    </source>
</reference>
<proteinExistence type="predicted"/>
<feature type="transmembrane region" description="Helical" evidence="5">
    <location>
        <begin position="29"/>
        <end position="50"/>
    </location>
</feature>
<feature type="domain" description="G-protein coupled receptors family 1 profile" evidence="6">
    <location>
        <begin position="36"/>
        <end position="315"/>
    </location>
</feature>
<dbReference type="InterPro" id="IPR017452">
    <property type="entry name" value="GPCR_Rhodpsn_7TM"/>
</dbReference>
<feature type="transmembrane region" description="Helical" evidence="5">
    <location>
        <begin position="255"/>
        <end position="279"/>
    </location>
</feature>
<dbReference type="SUPFAM" id="SSF81321">
    <property type="entry name" value="Family A G protein-coupled receptor-like"/>
    <property type="match status" value="1"/>
</dbReference>
<evidence type="ECO:0000313" key="8">
    <source>
        <dbReference type="Proteomes" id="UP001608902"/>
    </source>
</evidence>
<evidence type="ECO:0000313" key="7">
    <source>
        <dbReference type="EMBL" id="MFH4977756.1"/>
    </source>
</evidence>
<keyword evidence="3 5" id="KW-1133">Transmembrane helix</keyword>
<keyword evidence="2 5" id="KW-0812">Transmembrane</keyword>
<dbReference type="CDD" id="cd14978">
    <property type="entry name" value="7tmA_FMRFamide_R-like"/>
    <property type="match status" value="1"/>
</dbReference>
<feature type="transmembrane region" description="Helical" evidence="5">
    <location>
        <begin position="101"/>
        <end position="128"/>
    </location>
</feature>
<evidence type="ECO:0000256" key="3">
    <source>
        <dbReference type="ARBA" id="ARBA00022989"/>
    </source>
</evidence>
<gene>
    <name evidence="7" type="ORF">AB6A40_004465</name>
</gene>
<keyword evidence="8" id="KW-1185">Reference proteome</keyword>
<dbReference type="PANTHER" id="PTHR46709:SF5">
    <property type="entry name" value="G-PROTEIN COUPLED RECEPTORS FAMILY 1 PROFILE DOMAIN-CONTAINING PROTEIN"/>
    <property type="match status" value="1"/>
</dbReference>